<dbReference type="SUPFAM" id="SSF52540">
    <property type="entry name" value="P-loop containing nucleoside triphosphate hydrolases"/>
    <property type="match status" value="2"/>
</dbReference>
<dbReference type="GO" id="GO:0005524">
    <property type="term" value="F:ATP binding"/>
    <property type="evidence" value="ECO:0007669"/>
    <property type="project" value="UniProtKB-KW"/>
</dbReference>
<feature type="compositionally biased region" description="Polar residues" evidence="15">
    <location>
        <begin position="122"/>
        <end position="144"/>
    </location>
</feature>
<accession>A0A194PIP8</accession>
<dbReference type="Pfam" id="PF26583">
    <property type="entry name" value="Spectrin_YLPM1"/>
    <property type="match status" value="1"/>
</dbReference>
<evidence type="ECO:0000256" key="2">
    <source>
        <dbReference type="ARBA" id="ARBA00022481"/>
    </source>
</evidence>
<name>A0A194PIP8_PAPXU</name>
<evidence type="ECO:0000313" key="17">
    <source>
        <dbReference type="EMBL" id="KPI92589.1"/>
    </source>
</evidence>
<keyword evidence="3" id="KW-0678">Repressor</keyword>
<dbReference type="InterPro" id="IPR026314">
    <property type="entry name" value="YLP_motif_con_p1"/>
</dbReference>
<dbReference type="PANTHER" id="PTHR13413">
    <property type="entry name" value="YLP MOTIF CONTAINING PROTEIN NUCLEAR PROTEIN ZAP"/>
    <property type="match status" value="1"/>
</dbReference>
<keyword evidence="8" id="KW-0805">Transcription regulation</keyword>
<evidence type="ECO:0000256" key="4">
    <source>
        <dbReference type="ARBA" id="ARBA00022499"/>
    </source>
</evidence>
<dbReference type="PANTHER" id="PTHR13413:SF0">
    <property type="entry name" value="YLP MOTIF-CONTAINING PROTEIN 1"/>
    <property type="match status" value="1"/>
</dbReference>
<dbReference type="STRING" id="66420.A0A194PIP8"/>
<reference evidence="17 18" key="1">
    <citation type="journal article" date="2015" name="Nat. Commun.">
        <title>Outbred genome sequencing and CRISPR/Cas9 gene editing in butterflies.</title>
        <authorList>
            <person name="Li X."/>
            <person name="Fan D."/>
            <person name="Zhang W."/>
            <person name="Liu G."/>
            <person name="Zhang L."/>
            <person name="Zhao L."/>
            <person name="Fang X."/>
            <person name="Chen L."/>
            <person name="Dong Y."/>
            <person name="Chen Y."/>
            <person name="Ding Y."/>
            <person name="Zhao R."/>
            <person name="Feng M."/>
            <person name="Zhu Y."/>
            <person name="Feng Y."/>
            <person name="Jiang X."/>
            <person name="Zhu D."/>
            <person name="Xiang H."/>
            <person name="Feng X."/>
            <person name="Li S."/>
            <person name="Wang J."/>
            <person name="Zhang G."/>
            <person name="Kronforst M.R."/>
            <person name="Wang W."/>
        </authorList>
    </citation>
    <scope>NUCLEOTIDE SEQUENCE [LARGE SCALE GENOMIC DNA]</scope>
    <source>
        <strain evidence="17">Ya'a_city_454_Px</strain>
        <tissue evidence="17">Whole body</tissue>
    </source>
</reference>
<feature type="region of interest" description="Disordered" evidence="15">
    <location>
        <begin position="418"/>
        <end position="444"/>
    </location>
</feature>
<keyword evidence="9" id="KW-0804">Transcription</keyword>
<protein>
    <recommendedName>
        <fullName evidence="13">YLP motif-containing protein 1</fullName>
    </recommendedName>
    <alternativeName>
        <fullName evidence="14">Nuclear protein ZAP3</fullName>
    </alternativeName>
</protein>
<keyword evidence="7" id="KW-0832">Ubl conjugation</keyword>
<evidence type="ECO:0000256" key="9">
    <source>
        <dbReference type="ARBA" id="ARBA00023163"/>
    </source>
</evidence>
<evidence type="ECO:0000256" key="11">
    <source>
        <dbReference type="ARBA" id="ARBA00058677"/>
    </source>
</evidence>
<evidence type="ECO:0000256" key="5">
    <source>
        <dbReference type="ARBA" id="ARBA00022741"/>
    </source>
</evidence>
<keyword evidence="4" id="KW-1017">Isopeptide bond</keyword>
<dbReference type="FunFam" id="3.40.50.300:FF:000399">
    <property type="entry name" value="YLP motif containing 1"/>
    <property type="match status" value="1"/>
</dbReference>
<dbReference type="Pfam" id="PF08433">
    <property type="entry name" value="KTI12"/>
    <property type="match status" value="1"/>
</dbReference>
<comment type="function">
    <text evidence="11">Plays a role in the reduction of telomerase activity during differentiation of embryonic stem cells by binding to the core promoter of TERT and controlling its down-regulation.</text>
</comment>
<dbReference type="EMBL" id="KQ459604">
    <property type="protein sequence ID" value="KPI92589.1"/>
    <property type="molecule type" value="Genomic_DNA"/>
</dbReference>
<dbReference type="Proteomes" id="UP000053268">
    <property type="component" value="Unassembled WGS sequence"/>
</dbReference>
<evidence type="ECO:0000256" key="12">
    <source>
        <dbReference type="ARBA" id="ARBA00065932"/>
    </source>
</evidence>
<keyword evidence="6" id="KW-0067">ATP-binding</keyword>
<feature type="compositionally biased region" description="Pro residues" evidence="15">
    <location>
        <begin position="72"/>
        <end position="94"/>
    </location>
</feature>
<comment type="subcellular location">
    <subcellularLocation>
        <location evidence="1">Nucleus speckle</location>
    </subcellularLocation>
</comment>
<keyword evidence="5" id="KW-0547">Nucleotide-binding</keyword>
<evidence type="ECO:0000256" key="1">
    <source>
        <dbReference type="ARBA" id="ARBA00004324"/>
    </source>
</evidence>
<evidence type="ECO:0000256" key="14">
    <source>
        <dbReference type="ARBA" id="ARBA00083294"/>
    </source>
</evidence>
<keyword evidence="10" id="KW-0539">Nucleus</keyword>
<gene>
    <name evidence="17" type="ORF">RR46_13810</name>
</gene>
<evidence type="ECO:0000256" key="15">
    <source>
        <dbReference type="SAM" id="MobiDB-lite"/>
    </source>
</evidence>
<feature type="compositionally biased region" description="Pro residues" evidence="15">
    <location>
        <begin position="103"/>
        <end position="112"/>
    </location>
</feature>
<evidence type="ECO:0000313" key="18">
    <source>
        <dbReference type="Proteomes" id="UP000053268"/>
    </source>
</evidence>
<organism evidence="17 18">
    <name type="scientific">Papilio xuthus</name>
    <name type="common">Asian swallowtail butterfly</name>
    <dbReference type="NCBI Taxonomy" id="66420"/>
    <lineage>
        <taxon>Eukaryota</taxon>
        <taxon>Metazoa</taxon>
        <taxon>Ecdysozoa</taxon>
        <taxon>Arthropoda</taxon>
        <taxon>Hexapoda</taxon>
        <taxon>Insecta</taxon>
        <taxon>Pterygota</taxon>
        <taxon>Neoptera</taxon>
        <taxon>Endopterygota</taxon>
        <taxon>Lepidoptera</taxon>
        <taxon>Glossata</taxon>
        <taxon>Ditrysia</taxon>
        <taxon>Papilionoidea</taxon>
        <taxon>Papilionidae</taxon>
        <taxon>Papilioninae</taxon>
        <taxon>Papilio</taxon>
    </lineage>
</organism>
<dbReference type="GO" id="GO:0016607">
    <property type="term" value="C:nuclear speck"/>
    <property type="evidence" value="ECO:0007669"/>
    <property type="project" value="UniProtKB-SubCell"/>
</dbReference>
<proteinExistence type="predicted"/>
<evidence type="ECO:0000256" key="6">
    <source>
        <dbReference type="ARBA" id="ARBA00022840"/>
    </source>
</evidence>
<keyword evidence="18" id="KW-1185">Reference proteome</keyword>
<comment type="subunit">
    <text evidence="12">Interacts with PPP1CA and NCOA5. Forms a complex with ILF2, ILF3, KHDRBS1, RBMX, NCOA5 and PPP1CA.</text>
</comment>
<dbReference type="Gene3D" id="3.40.50.300">
    <property type="entry name" value="P-loop containing nucleotide triphosphate hydrolases"/>
    <property type="match status" value="1"/>
</dbReference>
<dbReference type="InterPro" id="IPR013641">
    <property type="entry name" value="KTI12/PSTK"/>
</dbReference>
<feature type="domain" description="YLPM1-like spectrin repeat" evidence="16">
    <location>
        <begin position="126"/>
        <end position="214"/>
    </location>
</feature>
<evidence type="ECO:0000259" key="16">
    <source>
        <dbReference type="Pfam" id="PF26583"/>
    </source>
</evidence>
<feature type="region of interest" description="Disordered" evidence="15">
    <location>
        <begin position="678"/>
        <end position="716"/>
    </location>
</feature>
<evidence type="ECO:0000256" key="10">
    <source>
        <dbReference type="ARBA" id="ARBA00023242"/>
    </source>
</evidence>
<keyword evidence="2" id="KW-0488">Methylation</keyword>
<evidence type="ECO:0000256" key="13">
    <source>
        <dbReference type="ARBA" id="ARBA00068971"/>
    </source>
</evidence>
<evidence type="ECO:0000256" key="3">
    <source>
        <dbReference type="ARBA" id="ARBA00022491"/>
    </source>
</evidence>
<evidence type="ECO:0000256" key="7">
    <source>
        <dbReference type="ARBA" id="ARBA00022843"/>
    </source>
</evidence>
<feature type="region of interest" description="Disordered" evidence="15">
    <location>
        <begin position="210"/>
        <end position="234"/>
    </location>
</feature>
<dbReference type="InterPro" id="IPR027417">
    <property type="entry name" value="P-loop_NTPase"/>
</dbReference>
<dbReference type="AlphaFoldDB" id="A0A194PIP8"/>
<evidence type="ECO:0000256" key="8">
    <source>
        <dbReference type="ARBA" id="ARBA00023015"/>
    </source>
</evidence>
<dbReference type="GO" id="GO:0032204">
    <property type="term" value="P:regulation of telomere maintenance"/>
    <property type="evidence" value="ECO:0007669"/>
    <property type="project" value="TreeGrafter"/>
</dbReference>
<dbReference type="InterPro" id="IPR058903">
    <property type="entry name" value="Spectrin_YLPM1-like"/>
</dbReference>
<sequence>MSWPVPSGSWNAGVPMTSNMNMGYTPDQWTLIQQQNWQQWAQWQQQYAQWQMQYGDKYTEQMQTVPAVGSGPPLPPVNCAPPPAPPPPDQPPPPHKNDRPLYTPKPPPPSNPPSNQDNINNTKPMDSNTQSWANAADSRNTSQNSEALKKLLEEERLFDIQFHKWEEEIEKWKAENVNHPDKQAYSEYEQKFEACRAQLLERRQQMKQKRARLTGMPPPALSNTSSINNVQLVPPPPLTPNPGNNCPPIDVQTQKPNINPDINYTRQSHNLEPNQYQHYEEAQHSYNSDNYGQVGPVHTNKSYENVDPYSYPSMEQTKFMPTNEASKGIPGLDLIPEDKLSNKSQDIIDITGEKIADKIGLHSQTPDYTTISKGINNILGDEKIMNILSMVCQKTSDPVGNQFQSNVETANTYQYNNSDFGKRQNMSFNQGSNDSYNRGNGQFVQSPYNQVQKDLPIDQYYGNYSQNNIPPPPRNQINAMPLGHPLQSQPIQSNIDNYPSVLQEGRTVPDHPVLSTPPPVPRSKWIDQPMFTPSIIVEYEHKPLRLKARDFIEPVHIFEYNHKSKYGESKKKDFEREADELFVRHPRSSNVDNFPSDRMTRELYHRDYERRPREIVREPYRPRPPMRDVYDDKRRNDVRLDDWRRDDSDKFTRREDFYRDREKSRDEFKDRYKDYRRDENRNRSRSKEKENRKRDHSNDDDRNFTAKKGKESVENKEAVRAKHVVMIDDILEPPGREMRPKKIAIILRGLPGSGKSYLAKLIRDKEAEHGGTARIMSIDDYFMQEGEVEVSDPVTGKTIKKPSLKYEYEKHMEESYLNSLRRAFKRSITDGYFTFIIFDAVNESLKCYADVWNFSRQHGFQAYVCTMEADVATCYKRNIHNRTLEDIEQLKAKFFPTPMHHIQLDPTTLLQSAAITDVQMEDAEDAVTTEDAVEETEVENLFTSKWEKMDDAVKLARLDGTSKPLRPSQLSMEDYLQIDEWKPNIAKPGKKTVRWADIEERRQQEKMRAIGFVVGQTDWNRMTDPTMGSSALTQTKYIERVRRT</sequence>
<feature type="region of interest" description="Disordered" evidence="15">
    <location>
        <begin position="65"/>
        <end position="144"/>
    </location>
</feature>